<evidence type="ECO:0000313" key="1">
    <source>
        <dbReference type="EMBL" id="AAX80815.1"/>
    </source>
</evidence>
<proteinExistence type="predicted"/>
<gene>
    <name evidence="1" type="ORF">Tb04.4J6.240</name>
</gene>
<organism evidence="1">
    <name type="scientific">Trypanosoma brucei</name>
    <dbReference type="NCBI Taxonomy" id="5691"/>
    <lineage>
        <taxon>Eukaryota</taxon>
        <taxon>Discoba</taxon>
        <taxon>Euglenozoa</taxon>
        <taxon>Kinetoplastea</taxon>
        <taxon>Metakinetoplastina</taxon>
        <taxon>Trypanosomatida</taxon>
        <taxon>Trypanosomatidae</taxon>
        <taxon>Trypanosoma</taxon>
    </lineage>
</organism>
<dbReference type="EMBL" id="AC087606">
    <property type="protein sequence ID" value="AAX80815.1"/>
    <property type="molecule type" value="Genomic_DNA"/>
</dbReference>
<reference evidence="1" key="1">
    <citation type="submission" date="2001-01" db="EMBL/GenBank/DDBJ databases">
        <authorList>
            <person name="Ghedin E."/>
            <person name="Blandin G."/>
            <person name="Bartholomeu D."/>
            <person name="Caler E."/>
            <person name="Haas B."/>
            <person name="Hannick L."/>
            <person name="Shallom J."/>
            <person name="Hou L."/>
            <person name="Djikeng A."/>
            <person name="Feldblyum T."/>
            <person name="Hostetler J."/>
            <person name="Johnson J."/>
            <person name="Jones K."/>
            <person name="Koo H.L."/>
            <person name="Larkin C."/>
            <person name="Pai G."/>
            <person name="Peterson J."/>
            <person name="Khalak H.G."/>
            <person name="Salzberg S."/>
            <person name="Simpson A.J."/>
            <person name="Tallon L."/>
            <person name="Van Aken S."/>
            <person name="Wanless D."/>
            <person name="White O."/>
            <person name="Wortman J."/>
            <person name="Fraser C.M."/>
            <person name="El-Sayed N.M.A."/>
        </authorList>
    </citation>
    <scope>NUCLEOTIDE SEQUENCE</scope>
    <source>
        <strain evidence="1">GUTat10.1</strain>
    </source>
</reference>
<accession>Q583A2</accession>
<reference evidence="1" key="3">
    <citation type="submission" date="2005-04" db="EMBL/GenBank/DDBJ databases">
        <authorList>
            <person name="Haas B."/>
            <person name="Blandin G."/>
            <person name="El-Sayed N."/>
        </authorList>
    </citation>
    <scope>NUCLEOTIDE SEQUENCE</scope>
    <source>
        <strain evidence="1">GUTat10.1</strain>
    </source>
</reference>
<reference evidence="1" key="2">
    <citation type="submission" date="2001-01" db="EMBL/GenBank/DDBJ databases">
        <authorList>
            <person name="El-Sayed N.M."/>
            <person name="Khalak H."/>
            <person name="Adams M.D."/>
        </authorList>
    </citation>
    <scope>NUCLEOTIDE SEQUENCE</scope>
    <source>
        <strain evidence="1">GUTat10.1</strain>
    </source>
</reference>
<protein>
    <submittedName>
        <fullName evidence="1">Uncharacterized protein</fullName>
    </submittedName>
</protein>
<name>Q583A2_9TRYP</name>
<dbReference type="AlphaFoldDB" id="Q583A2"/>
<sequence>MFCKWGLCSRYKRLIGARYYLSLEVGGRRVFAKLMRTGERNECVGGVAACRSKEWEGKRSGKEKYEFGTSSRELFRAVAVTL</sequence>